<organism evidence="8 9">
    <name type="scientific">Methylogaea oryzae</name>
    <dbReference type="NCBI Taxonomy" id="1295382"/>
    <lineage>
        <taxon>Bacteria</taxon>
        <taxon>Pseudomonadati</taxon>
        <taxon>Pseudomonadota</taxon>
        <taxon>Gammaproteobacteria</taxon>
        <taxon>Methylococcales</taxon>
        <taxon>Methylococcaceae</taxon>
        <taxon>Methylogaea</taxon>
    </lineage>
</organism>
<evidence type="ECO:0000256" key="6">
    <source>
        <dbReference type="PIRNR" id="PIRNR000139"/>
    </source>
</evidence>
<evidence type="ECO:0000313" key="9">
    <source>
        <dbReference type="Proteomes" id="UP000824988"/>
    </source>
</evidence>
<dbReference type="GO" id="GO:0051539">
    <property type="term" value="F:4 iron, 4 sulfur cluster binding"/>
    <property type="evidence" value="ECO:0007669"/>
    <property type="project" value="UniProtKB-KW"/>
</dbReference>
<dbReference type="InterPro" id="IPR017896">
    <property type="entry name" value="4Fe4S_Fe-S-bd"/>
</dbReference>
<dbReference type="PROSITE" id="PS00198">
    <property type="entry name" value="4FE4S_FER_1"/>
    <property type="match status" value="1"/>
</dbReference>
<dbReference type="GO" id="GO:0016491">
    <property type="term" value="F:oxidoreductase activity"/>
    <property type="evidence" value="ECO:0007669"/>
    <property type="project" value="UniProtKB-ARBA"/>
</dbReference>
<dbReference type="Pfam" id="PF12838">
    <property type="entry name" value="Fer4_7"/>
    <property type="match status" value="1"/>
</dbReference>
<keyword evidence="2 6" id="KW-0479">Metal-binding</keyword>
<dbReference type="PANTHER" id="PTHR32479">
    <property type="entry name" value="GLYCOLATE OXIDASE IRON-SULFUR SUBUNIT"/>
    <property type="match status" value="1"/>
</dbReference>
<evidence type="ECO:0000313" key="8">
    <source>
        <dbReference type="EMBL" id="BBL72700.1"/>
    </source>
</evidence>
<comment type="catalytic activity">
    <reaction evidence="6">
        <text>glycolate + A = glyoxylate + AH2</text>
        <dbReference type="Rhea" id="RHEA:21264"/>
        <dbReference type="ChEBI" id="CHEBI:13193"/>
        <dbReference type="ChEBI" id="CHEBI:17499"/>
        <dbReference type="ChEBI" id="CHEBI:29805"/>
        <dbReference type="ChEBI" id="CHEBI:36655"/>
        <dbReference type="EC" id="1.1.99.14"/>
    </reaction>
</comment>
<gene>
    <name evidence="8" type="primary">glcF</name>
    <name evidence="8" type="ORF">MoryE10_33060</name>
</gene>
<dbReference type="PANTHER" id="PTHR32479:SF17">
    <property type="entry name" value="GLYCOLATE OXIDASE IRON-SULFUR SUBUNIT"/>
    <property type="match status" value="1"/>
</dbReference>
<dbReference type="InterPro" id="IPR017900">
    <property type="entry name" value="4Fe4S_Fe_S_CS"/>
</dbReference>
<dbReference type="EC" id="1.1.99.14" evidence="6"/>
<keyword evidence="9" id="KW-1185">Reference proteome</keyword>
<dbReference type="AlphaFoldDB" id="A0A8D4VUW5"/>
<dbReference type="KEGG" id="moz:MoryE10_33060"/>
<proteinExistence type="predicted"/>
<name>A0A8D4VUW5_9GAMM</name>
<protein>
    <recommendedName>
        <fullName evidence="6">Glycolate oxidase iron-sulfur subunit</fullName>
        <ecNumber evidence="6">1.1.99.14</ecNumber>
    </recommendedName>
</protein>
<dbReference type="PIRSF" id="PIRSF000139">
    <property type="entry name" value="Glc_ox_4Fe-4S"/>
    <property type="match status" value="1"/>
</dbReference>
<keyword evidence="6" id="KW-0813">Transport</keyword>
<feature type="domain" description="4Fe-4S ferredoxin-type" evidence="7">
    <location>
        <begin position="41"/>
        <end position="64"/>
    </location>
</feature>
<comment type="cofactor">
    <cofactor evidence="6">
        <name>[4Fe-4S] cluster</name>
        <dbReference type="ChEBI" id="CHEBI:49883"/>
    </cofactor>
    <text evidence="6">Binds 2 [4Fe-4S] clusters.</text>
</comment>
<dbReference type="PROSITE" id="PS51379">
    <property type="entry name" value="4FE4S_FER_2"/>
    <property type="match status" value="1"/>
</dbReference>
<comment type="catalytic activity">
    <reaction evidence="6">
        <text>(R)-lactate + A = pyruvate + AH2</text>
        <dbReference type="Rhea" id="RHEA:15089"/>
        <dbReference type="ChEBI" id="CHEBI:13193"/>
        <dbReference type="ChEBI" id="CHEBI:15361"/>
        <dbReference type="ChEBI" id="CHEBI:16004"/>
        <dbReference type="ChEBI" id="CHEBI:17499"/>
    </reaction>
</comment>
<dbReference type="InterPro" id="IPR004017">
    <property type="entry name" value="Cys_rich_dom"/>
</dbReference>
<dbReference type="EMBL" id="AP019782">
    <property type="protein sequence ID" value="BBL72700.1"/>
    <property type="molecule type" value="Genomic_DNA"/>
</dbReference>
<evidence type="ECO:0000256" key="1">
    <source>
        <dbReference type="ARBA" id="ARBA00022485"/>
    </source>
</evidence>
<reference evidence="8" key="1">
    <citation type="submission" date="2019-06" db="EMBL/GenBank/DDBJ databases">
        <title>Complete genome sequence of Methylogaea oryzae strain JCM16910.</title>
        <authorList>
            <person name="Asakawa S."/>
        </authorList>
    </citation>
    <scope>NUCLEOTIDE SEQUENCE</scope>
    <source>
        <strain evidence="8">E10</strain>
    </source>
</reference>
<dbReference type="Proteomes" id="UP000824988">
    <property type="component" value="Chromosome"/>
</dbReference>
<accession>A0A8D4VUW5</accession>
<comment type="function">
    <text evidence="6">Component of a complex that catalyzes the oxidation of glycolate to glyoxylate.</text>
</comment>
<sequence length="380" mass="40997">MHCGFCTAACPTYRLLGDERDGPRGRIYLIKQVLEGEAPTASTQIRLDRCLTCRSCETACPSGVAYGRLLDIGRQVVEEKVGRPWLDKSFRLLLRTVLPYRRRFGAVLALARGLKPVLPSRLQAKLPAASPAGAWPPLRHARRVILLQGCVQPALAPDINPATARVLDRLGISAVVAPEAGCCGALSQHLSAQDEALDFARRNVDAWWPLLESGAEAVVVNASGCGAMVKEYGHLLRRDPAYADKAARVGALAKDIVEVLAAENLDGLAVEPRTVAFHSPCTLQHGQKLNGVTESVLRRLGFDLAPVADAHLCCGSAGTYSLLQPRLSQQLLEQKLAALEAGQPECIATANIGCLTHLQSGAARPVRHWIELLDSAWNQR</sequence>
<keyword evidence="1 6" id="KW-0004">4Fe-4S</keyword>
<keyword evidence="3" id="KW-0677">Repeat</keyword>
<evidence type="ECO:0000256" key="4">
    <source>
        <dbReference type="ARBA" id="ARBA00023004"/>
    </source>
</evidence>
<keyword evidence="5 6" id="KW-0411">Iron-sulfur</keyword>
<evidence type="ECO:0000256" key="2">
    <source>
        <dbReference type="ARBA" id="ARBA00022723"/>
    </source>
</evidence>
<dbReference type="NCBIfam" id="NF008434">
    <property type="entry name" value="PRK11274.1"/>
    <property type="match status" value="1"/>
</dbReference>
<evidence type="ECO:0000256" key="3">
    <source>
        <dbReference type="ARBA" id="ARBA00022737"/>
    </source>
</evidence>
<dbReference type="Pfam" id="PF02754">
    <property type="entry name" value="CCG"/>
    <property type="match status" value="2"/>
</dbReference>
<keyword evidence="6" id="KW-0249">Electron transport</keyword>
<keyword evidence="4 6" id="KW-0408">Iron</keyword>
<dbReference type="GO" id="GO:0046872">
    <property type="term" value="F:metal ion binding"/>
    <property type="evidence" value="ECO:0007669"/>
    <property type="project" value="UniProtKB-KW"/>
</dbReference>
<evidence type="ECO:0000259" key="7">
    <source>
        <dbReference type="PROSITE" id="PS51379"/>
    </source>
</evidence>
<evidence type="ECO:0000256" key="5">
    <source>
        <dbReference type="ARBA" id="ARBA00023014"/>
    </source>
</evidence>
<dbReference type="InterPro" id="IPR012257">
    <property type="entry name" value="Glc_ox_4Fe-4S"/>
</dbReference>